<evidence type="ECO:0000313" key="1">
    <source>
        <dbReference type="EMBL" id="RAV99711.1"/>
    </source>
</evidence>
<keyword evidence="2" id="KW-1185">Reference proteome</keyword>
<evidence type="ECO:0008006" key="3">
    <source>
        <dbReference type="Google" id="ProtNLM"/>
    </source>
</evidence>
<dbReference type="SUPFAM" id="SSF141694">
    <property type="entry name" value="AF2212/PG0164-like"/>
    <property type="match status" value="1"/>
</dbReference>
<dbReference type="RefSeq" id="WP_112748058.1">
    <property type="nucleotide sequence ID" value="NZ_QMFY01000009.1"/>
</dbReference>
<dbReference type="InterPro" id="IPR037079">
    <property type="entry name" value="AF2212/PG0164-like_sf"/>
</dbReference>
<dbReference type="AlphaFoldDB" id="A0A364XYV6"/>
<dbReference type="EMBL" id="QMFY01000009">
    <property type="protein sequence ID" value="RAV99711.1"/>
    <property type="molecule type" value="Genomic_DNA"/>
</dbReference>
<reference evidence="1 2" key="1">
    <citation type="submission" date="2018-06" db="EMBL/GenBank/DDBJ databases">
        <title>Chryseolinea flavus sp. nov., a member of the phylum Bacteroidetes isolated from soil.</title>
        <authorList>
            <person name="Li Y."/>
            <person name="Wang J."/>
        </authorList>
    </citation>
    <scope>NUCLEOTIDE SEQUENCE [LARGE SCALE GENOMIC DNA]</scope>
    <source>
        <strain evidence="1 2">SDU1-6</strain>
    </source>
</reference>
<comment type="caution">
    <text evidence="1">The sequence shown here is derived from an EMBL/GenBank/DDBJ whole genome shotgun (WGS) entry which is preliminary data.</text>
</comment>
<dbReference type="Proteomes" id="UP000251889">
    <property type="component" value="Unassembled WGS sequence"/>
</dbReference>
<dbReference type="InterPro" id="IPR015018">
    <property type="entry name" value="DUF1905"/>
</dbReference>
<evidence type="ECO:0000313" key="2">
    <source>
        <dbReference type="Proteomes" id="UP000251889"/>
    </source>
</evidence>
<gene>
    <name evidence="1" type="ORF">DQQ10_16780</name>
</gene>
<dbReference type="Pfam" id="PF08922">
    <property type="entry name" value="DUF1905"/>
    <property type="match status" value="1"/>
</dbReference>
<name>A0A364XYV6_9BACT</name>
<dbReference type="OrthoDB" id="9800461at2"/>
<dbReference type="Pfam" id="PF13376">
    <property type="entry name" value="OmdA"/>
    <property type="match status" value="1"/>
</dbReference>
<organism evidence="1 2">
    <name type="scientific">Pseudochryseolinea flava</name>
    <dbReference type="NCBI Taxonomy" id="2059302"/>
    <lineage>
        <taxon>Bacteria</taxon>
        <taxon>Pseudomonadati</taxon>
        <taxon>Bacteroidota</taxon>
        <taxon>Cytophagia</taxon>
        <taxon>Cytophagales</taxon>
        <taxon>Fulvivirgaceae</taxon>
        <taxon>Pseudochryseolinea</taxon>
    </lineage>
</organism>
<protein>
    <recommendedName>
        <fullName evidence="3">DUF1905 domain-containing protein</fullName>
    </recommendedName>
</protein>
<dbReference type="Gene3D" id="2.40.30.100">
    <property type="entry name" value="AF2212/PG0164-like"/>
    <property type="match status" value="1"/>
</dbReference>
<accession>A0A364XYV6</accession>
<sequence length="170" mass="18999">MITFTSTLQKFQKKGEKSGWTYIEISAANANKLKPGTKVSFRVRGTLDGHKIEKTSILPMGEGQFILPFNASMRKGTGKTVGEKVKVSLELDERKLQLSADLIACLEDEPAALKFFKSLPPSHQQYFSKWIDGAKTIETKTKRITVTVMACAKQMGYGEMMRAYRDGVIQ</sequence>
<proteinExistence type="predicted"/>